<name>A0A9N8HGV5_9STRA</name>
<dbReference type="OrthoDB" id="47060at2759"/>
<proteinExistence type="predicted"/>
<evidence type="ECO:0000256" key="1">
    <source>
        <dbReference type="SAM" id="Coils"/>
    </source>
</evidence>
<sequence length="2162" mass="242562">MLTKGVEGVQGAEAGQKALDIEESSTMSETLPCDSMELEDDDTDNQISDPSCTSTDMDLEEADKENQEPEQDACPFFDIVLVRLLEHLKAMENDIDDDSLDEPNAEPKFNGYGEGIDKAKCLWQQIKLALDNAKPPMSEDPCVVNLLVSVGETLEAESMQIEEIQSLQSKLMEVLDIMRPLDVDKLCSLLKEHAPTCELVDGKNIILLLGDSGAGKTTTMLYLTGVTFDEVEEEGEFHLRPVEFPDPKLAQFRTGGGSSSMTKTLQCVEVTTDEQHIVLCDVPGFRDTAGAEVDIANGLGIVRAIQRAKGVKLVLVLSQAGIGDRFQGLNETLDSITRLMVNDFDSACAEAFGYLFTKFEPKHGPVLHKKFRSAAAKKEVFKGLRALLEDMATKTNPRAQLVNPLDGKAQDLVRVLCAGSSFLDPKTSFKEFTTESASNKLQLQLQYLKSAFDDALQRMDFCIATRCLKQLEQLADVLSEAKASYRQVSASAVHFLDEARQKVSSCAQRFRNVVEHDTFADDLEALKAATDELRTIESFRDECFPNELSVSIFCDGVIGDVVAASGRRLLRYDPSLSMEDILRLLDSFAGDLRRLREAHQTFPESNCSQSSYLRGVDQYTAIASRIVGAAEASLQLCPIDLHAFFKMAEAHETLRNQFVLLDPASESVKSMEWLQQHLMDMVQSKVASSINDISTQTASLKDGVKVLLGRDEPSCLPPLNLFSLKESRDLLSAFAEASGQFHDFVAVSDGDIQSALQNLDSTVIENFSLILEHSRKSLARIKLEEEANGLMETHNRLENLRGLCLRIKETFCGLERWPGRVRQEGLPLFENLNAHQHALHEYNAKLEGQIDEARKEMADVASQAKAFLHRLQTEVNNTAGILEELSRDEYWPMWEEKRKETSGLSKKQQVEKKGFWGAVGAVLGFGDDTASQATCNEDALDQTLNEIIVVLQGYLALAMRSLCGVQWGTLSCSQLLSVFFGQATPEIVLCLTFMRLQHEKHSLGKAILAHRNGSGIMTSLTKTEGAMAFALKQLIVQSQKLLCSHLLVETEQLLVLLKKNSHVIESFRVLLSCDGFLQPTSSQRNRDAFIESINGCPDYERLRSKAIATAVEIESRFNLLSLIDERRILSANEFDRSSFYRSLRSQLQAAACVSCLAPHAMDDTTRAKLHTLALVVVPALVRETEKIGLEINKIMSRFPNALPELSLLNIWLGNLSTIKTIFEDDAPAVAERARKLRREAESSLAENLDTIAEAPSPVLAELVPQLIRLKKVSSEIGYWQAKIDRCIDKVISRASSAAPNTGRFILDLSVALKKVEEDDEAVVHQILSQHECFGGAMNAVFNAATARQGIDYVVRGLGFTKEQSNRLKRLYNDFGREYSTAVRDGLLEVLDGDTDVKEQFFESLYHDAASVASDLATDYEAQLTSLCALLFAYWSLSKTNSFVLQHQNDRNFLSGEDPMNFLRKPHAAQVVAVLSLLNFQESRLQVLKSHMCELKTGEGKSIVLGITATILGMLGCTVDCVCYSRYLSDRDYKDFVDMFRRFRVQGCVRYNSIGNFCSRMVFQRYKALELAENVLLRKPNRPNLDRGRGTLRLKVLLVDEVDVFFKEDFFGRTYNPLWSHNTPEVSDLAHYIWDNINTLCHDNLLFALPAQKVVRRFPSEVQPLIEQQIRHMLDDAQIVSTGRNEKYCIVDDEIAYKELDGLTTNTRYGYQTLFAYIKEHEEGKIKNLADNLYVQVMCVKFSYAELPAGFDAILGVTGTLSGFGDLKMDILKNSYGIQHFSHIPSVYGKNKLTFAGDCPRDVILCDSTDDHHLEIRSEIDRRRKPLNGVEGVLRPVMVFFACRRDMEAFYSSEHMKAFRESNAVRMVSEETDPSEKQSAFTKATESGAITLFIREYGRGTDFKCFDSKVLQAGGAHVIQSFFAVDIAEELQLKGRTARQGAEGSFSMVLHVKDLKGDLGVTRRDVETMQNESKFYSILDERRTSIAQKKLDSVSEKVEHAENLHYRSVAFVKAAREGRREEALDFLFEMNSVSGRGRKSFVGNNEKPRFLAEREARLKTHLERQRERRRSAEESAPECKLPQVLLLEDKDTSHYGVLGVSHNATKMEISRAFRRLAKIHHPDKSSHENANEIFCRIKEARNVLLNDEKRAAYDRELERNNDE</sequence>
<evidence type="ECO:0000256" key="2">
    <source>
        <dbReference type="SAM" id="MobiDB-lite"/>
    </source>
</evidence>
<dbReference type="SUPFAM" id="SSF46565">
    <property type="entry name" value="Chaperone J-domain"/>
    <property type="match status" value="1"/>
</dbReference>
<dbReference type="PROSITE" id="PS50076">
    <property type="entry name" value="DNAJ_2"/>
    <property type="match status" value="1"/>
</dbReference>
<evidence type="ECO:0000313" key="4">
    <source>
        <dbReference type="EMBL" id="CAB9511825.1"/>
    </source>
</evidence>
<dbReference type="GO" id="GO:0006605">
    <property type="term" value="P:protein targeting"/>
    <property type="evidence" value="ECO:0007669"/>
    <property type="project" value="InterPro"/>
</dbReference>
<dbReference type="SMART" id="SM00271">
    <property type="entry name" value="DnaJ"/>
    <property type="match status" value="1"/>
</dbReference>
<dbReference type="GO" id="GO:0005524">
    <property type="term" value="F:ATP binding"/>
    <property type="evidence" value="ECO:0007669"/>
    <property type="project" value="InterPro"/>
</dbReference>
<feature type="compositionally biased region" description="Acidic residues" evidence="2">
    <location>
        <begin position="57"/>
        <end position="71"/>
    </location>
</feature>
<comment type="caution">
    <text evidence="4">The sequence shown here is derived from an EMBL/GenBank/DDBJ whole genome shotgun (WGS) entry which is preliminary data.</text>
</comment>
<dbReference type="CDD" id="cd06257">
    <property type="entry name" value="DnaJ"/>
    <property type="match status" value="1"/>
</dbReference>
<protein>
    <submittedName>
        <fullName evidence="4">Protein DnaJ</fullName>
    </submittedName>
</protein>
<dbReference type="InterPro" id="IPR000185">
    <property type="entry name" value="SecA"/>
</dbReference>
<dbReference type="Gene3D" id="3.40.50.300">
    <property type="entry name" value="P-loop containing nucleotide triphosphate hydrolases"/>
    <property type="match status" value="3"/>
</dbReference>
<dbReference type="Pfam" id="PF07517">
    <property type="entry name" value="SecA_DEAD"/>
    <property type="match status" value="1"/>
</dbReference>
<dbReference type="Gene3D" id="1.10.287.110">
    <property type="entry name" value="DnaJ domain"/>
    <property type="match status" value="1"/>
</dbReference>
<feature type="region of interest" description="Disordered" evidence="2">
    <location>
        <begin position="1"/>
        <end position="71"/>
    </location>
</feature>
<accession>A0A9N8HGV5</accession>
<dbReference type="SUPFAM" id="SSF52540">
    <property type="entry name" value="P-loop containing nucleoside triphosphate hydrolases"/>
    <property type="match status" value="3"/>
</dbReference>
<reference evidence="4" key="1">
    <citation type="submission" date="2020-06" db="EMBL/GenBank/DDBJ databases">
        <authorList>
            <consortium name="Plant Systems Biology data submission"/>
        </authorList>
    </citation>
    <scope>NUCLEOTIDE SEQUENCE</scope>
    <source>
        <strain evidence="4">D6</strain>
    </source>
</reference>
<evidence type="ECO:0000259" key="3">
    <source>
        <dbReference type="PROSITE" id="PS50076"/>
    </source>
</evidence>
<dbReference type="InterPro" id="IPR001623">
    <property type="entry name" value="DnaJ_domain"/>
</dbReference>
<gene>
    <name evidence="4" type="ORF">SEMRO_505_G156140.1</name>
</gene>
<dbReference type="GO" id="GO:0006886">
    <property type="term" value="P:intracellular protein transport"/>
    <property type="evidence" value="ECO:0007669"/>
    <property type="project" value="InterPro"/>
</dbReference>
<dbReference type="Pfam" id="PF00226">
    <property type="entry name" value="DnaJ"/>
    <property type="match status" value="1"/>
</dbReference>
<organism evidence="4 5">
    <name type="scientific">Seminavis robusta</name>
    <dbReference type="NCBI Taxonomy" id="568900"/>
    <lineage>
        <taxon>Eukaryota</taxon>
        <taxon>Sar</taxon>
        <taxon>Stramenopiles</taxon>
        <taxon>Ochrophyta</taxon>
        <taxon>Bacillariophyta</taxon>
        <taxon>Bacillariophyceae</taxon>
        <taxon>Bacillariophycidae</taxon>
        <taxon>Naviculales</taxon>
        <taxon>Naviculaceae</taxon>
        <taxon>Seminavis</taxon>
    </lineage>
</organism>
<feature type="compositionally biased region" description="Polar residues" evidence="2">
    <location>
        <begin position="45"/>
        <end position="56"/>
    </location>
</feature>
<evidence type="ECO:0000313" key="5">
    <source>
        <dbReference type="Proteomes" id="UP001153069"/>
    </source>
</evidence>
<feature type="domain" description="J" evidence="3">
    <location>
        <begin position="2092"/>
        <end position="2156"/>
    </location>
</feature>
<dbReference type="PRINTS" id="PR00625">
    <property type="entry name" value="JDOMAIN"/>
</dbReference>
<dbReference type="PANTHER" id="PTHR30612:SF0">
    <property type="entry name" value="CHLOROPLAST PROTEIN-TRANSPORTING ATPASE"/>
    <property type="match status" value="1"/>
</dbReference>
<keyword evidence="5" id="KW-1185">Reference proteome</keyword>
<dbReference type="InterPro" id="IPR027417">
    <property type="entry name" value="P-loop_NTPase"/>
</dbReference>
<dbReference type="InterPro" id="IPR036869">
    <property type="entry name" value="J_dom_sf"/>
</dbReference>
<dbReference type="PANTHER" id="PTHR30612">
    <property type="entry name" value="SECA INNER MEMBRANE COMPONENT OF SEC PROTEIN SECRETION SYSTEM"/>
    <property type="match status" value="1"/>
</dbReference>
<dbReference type="EMBL" id="CAICTM010000504">
    <property type="protein sequence ID" value="CAB9511825.1"/>
    <property type="molecule type" value="Genomic_DNA"/>
</dbReference>
<dbReference type="GO" id="GO:0017038">
    <property type="term" value="P:protein import"/>
    <property type="evidence" value="ECO:0007669"/>
    <property type="project" value="InterPro"/>
</dbReference>
<feature type="coiled-coil region" evidence="1">
    <location>
        <begin position="843"/>
        <end position="888"/>
    </location>
</feature>
<keyword evidence="1" id="KW-0175">Coiled coil</keyword>
<dbReference type="GO" id="GO:0016020">
    <property type="term" value="C:membrane"/>
    <property type="evidence" value="ECO:0007669"/>
    <property type="project" value="InterPro"/>
</dbReference>
<dbReference type="Proteomes" id="UP001153069">
    <property type="component" value="Unassembled WGS sequence"/>
</dbReference>
<dbReference type="InterPro" id="IPR011115">
    <property type="entry name" value="SecA_DEAD"/>
</dbReference>